<proteinExistence type="predicted"/>
<sequence>MMQERSFGCRLASLLIAAGVIMAVAGPLLTSTSAVLAAPALPQPPLVLPSGEVVLAKSVRPPPRTFFRIPGKHHRKRPQTCPEGAVWNGKVCVKVKRR</sequence>
<accession>A0A1E2S389</accession>
<protein>
    <submittedName>
        <fullName evidence="1">Uncharacterized protein</fullName>
    </submittedName>
</protein>
<evidence type="ECO:0000313" key="2">
    <source>
        <dbReference type="Proteomes" id="UP000095087"/>
    </source>
</evidence>
<evidence type="ECO:0000313" key="1">
    <source>
        <dbReference type="EMBL" id="ODA68798.1"/>
    </source>
</evidence>
<dbReference type="AlphaFoldDB" id="A0A1E2S389"/>
<comment type="caution">
    <text evidence="1">The sequence shown here is derived from an EMBL/GenBank/DDBJ whole genome shotgun (WGS) entry which is preliminary data.</text>
</comment>
<dbReference type="EMBL" id="MASI01000001">
    <property type="protein sequence ID" value="ODA68798.1"/>
    <property type="molecule type" value="Genomic_DNA"/>
</dbReference>
<dbReference type="Proteomes" id="UP000095087">
    <property type="component" value="Unassembled WGS sequence"/>
</dbReference>
<gene>
    <name evidence="1" type="ORF">A7A08_00632</name>
</gene>
<dbReference type="STRING" id="1177755.A7A08_00632"/>
<name>A0A1E2S389_9HYPH</name>
<reference evidence="1 2" key="1">
    <citation type="submission" date="2016-07" db="EMBL/GenBank/DDBJ databases">
        <title>Draft genome sequence of Methyloligella halotolerans C2T (VKM B-2706T=CCUG 61687T=DSM 25045T), a halotolerant polyhydroxybutyrate accumulating methylotroph.</title>
        <authorList>
            <person name="Vasilenko O.V."/>
            <person name="Doronina N.V."/>
            <person name="Poroshina M.N."/>
            <person name="Tarlachkov S.V."/>
            <person name="Trotsenko Y.A."/>
        </authorList>
    </citation>
    <scope>NUCLEOTIDE SEQUENCE [LARGE SCALE GENOMIC DNA]</scope>
    <source>
        <strain evidence="1 2">VKM B-2706</strain>
    </source>
</reference>
<keyword evidence="2" id="KW-1185">Reference proteome</keyword>
<organism evidence="1 2">
    <name type="scientific">Methyloligella halotolerans</name>
    <dbReference type="NCBI Taxonomy" id="1177755"/>
    <lineage>
        <taxon>Bacteria</taxon>
        <taxon>Pseudomonadati</taxon>
        <taxon>Pseudomonadota</taxon>
        <taxon>Alphaproteobacteria</taxon>
        <taxon>Hyphomicrobiales</taxon>
        <taxon>Hyphomicrobiaceae</taxon>
        <taxon>Methyloligella</taxon>
    </lineage>
</organism>